<keyword evidence="2" id="KW-1185">Reference proteome</keyword>
<dbReference type="InterPro" id="IPR043502">
    <property type="entry name" value="DNA/RNA_pol_sf"/>
</dbReference>
<proteinExistence type="predicted"/>
<organism evidence="1 2">
    <name type="scientific">Labeo rohita</name>
    <name type="common">Indian major carp</name>
    <name type="synonym">Cyprinus rohita</name>
    <dbReference type="NCBI Taxonomy" id="84645"/>
    <lineage>
        <taxon>Eukaryota</taxon>
        <taxon>Metazoa</taxon>
        <taxon>Chordata</taxon>
        <taxon>Craniata</taxon>
        <taxon>Vertebrata</taxon>
        <taxon>Euteleostomi</taxon>
        <taxon>Actinopterygii</taxon>
        <taxon>Neopterygii</taxon>
        <taxon>Teleostei</taxon>
        <taxon>Ostariophysi</taxon>
        <taxon>Cypriniformes</taxon>
        <taxon>Cyprinidae</taxon>
        <taxon>Labeoninae</taxon>
        <taxon>Labeonini</taxon>
        <taxon>Labeo</taxon>
    </lineage>
</organism>
<dbReference type="PANTHER" id="PTHR37984:SF13">
    <property type="entry name" value="RIBONUCLEASE H"/>
    <property type="match status" value="1"/>
</dbReference>
<dbReference type="Gene3D" id="3.30.70.270">
    <property type="match status" value="2"/>
</dbReference>
<protein>
    <submittedName>
        <fullName evidence="1">Transposon Ty3-G Gag-Pol polyprotein</fullName>
    </submittedName>
</protein>
<comment type="caution">
    <text evidence="1">The sequence shown here is derived from an EMBL/GenBank/DDBJ whole genome shotgun (WGS) entry which is preliminary data.</text>
</comment>
<evidence type="ECO:0000313" key="1">
    <source>
        <dbReference type="EMBL" id="KAI2665702.1"/>
    </source>
</evidence>
<dbReference type="PANTHER" id="PTHR37984">
    <property type="entry name" value="PROTEIN CBG26694"/>
    <property type="match status" value="1"/>
</dbReference>
<dbReference type="InterPro" id="IPR043128">
    <property type="entry name" value="Rev_trsase/Diguanyl_cyclase"/>
</dbReference>
<gene>
    <name evidence="1" type="ORF">H4Q32_022787</name>
</gene>
<reference evidence="1 2" key="1">
    <citation type="submission" date="2022-01" db="EMBL/GenBank/DDBJ databases">
        <title>A high-quality chromosome-level genome assembly of rohu carp, Labeo rohita.</title>
        <authorList>
            <person name="Arick M.A. II"/>
            <person name="Hsu C.-Y."/>
            <person name="Magbanua Z."/>
            <person name="Pechanova O."/>
            <person name="Grover C."/>
            <person name="Miller E."/>
            <person name="Thrash A."/>
            <person name="Ezzel L."/>
            <person name="Alam S."/>
            <person name="Benzie J."/>
            <person name="Hamilton M."/>
            <person name="Karsi A."/>
            <person name="Lawrence M.L."/>
            <person name="Peterson D.G."/>
        </authorList>
    </citation>
    <scope>NUCLEOTIDE SEQUENCE [LARGE SCALE GENOMIC DNA]</scope>
    <source>
        <strain evidence="2">BAU-BD-2019</strain>
        <tissue evidence="1">Blood</tissue>
    </source>
</reference>
<dbReference type="SUPFAM" id="SSF56672">
    <property type="entry name" value="DNA/RNA polymerases"/>
    <property type="match status" value="1"/>
</dbReference>
<dbReference type="Proteomes" id="UP000830375">
    <property type="component" value="Unassembled WGS sequence"/>
</dbReference>
<name>A0ABQ8MS87_LABRO</name>
<sequence>MKTDTGPGVIIMSQKQFQAAFSTEPLEVTSVKLKTYTGEIMLVLGQFQAKVSCDGQSESLPLIVVKGEMPLFLAPSIFQRIMENLTRVLDVVVYLDDLVVTGGTEQEHLQRLQAVLQRLQELSSVYFWMNRSSTDNMQENGLRVKIKVAAIKDAPAPTCVKDLRAFLGLVNYYDCFLPNQSTMATPLYILMRDNVPWEWKQSEQRAFEKCKDLLTN</sequence>
<accession>A0ABQ8MS87</accession>
<dbReference type="EMBL" id="JACTAM010000004">
    <property type="protein sequence ID" value="KAI2665702.1"/>
    <property type="molecule type" value="Genomic_DNA"/>
</dbReference>
<evidence type="ECO:0000313" key="2">
    <source>
        <dbReference type="Proteomes" id="UP000830375"/>
    </source>
</evidence>
<dbReference type="InterPro" id="IPR050951">
    <property type="entry name" value="Retrovirus_Pol_polyprotein"/>
</dbReference>